<dbReference type="SUPFAM" id="SSF51316">
    <property type="entry name" value="Mss4-like"/>
    <property type="match status" value="1"/>
</dbReference>
<protein>
    <submittedName>
        <fullName evidence="6">Gfa-like protein</fullName>
    </submittedName>
</protein>
<evidence type="ECO:0000256" key="1">
    <source>
        <dbReference type="ARBA" id="ARBA00005495"/>
    </source>
</evidence>
<dbReference type="Gene3D" id="3.90.1590.10">
    <property type="entry name" value="glutathione-dependent formaldehyde- activating enzyme (gfa)"/>
    <property type="match status" value="1"/>
</dbReference>
<gene>
    <name evidence="6" type="ORF">MNBD_ALPHA06-1515</name>
</gene>
<dbReference type="Pfam" id="PF04828">
    <property type="entry name" value="GFA"/>
    <property type="match status" value="1"/>
</dbReference>
<feature type="domain" description="CENP-V/GFA" evidence="5">
    <location>
        <begin position="7"/>
        <end position="126"/>
    </location>
</feature>
<dbReference type="AlphaFoldDB" id="A0A3B0RHV9"/>
<reference evidence="6" key="1">
    <citation type="submission" date="2018-06" db="EMBL/GenBank/DDBJ databases">
        <authorList>
            <person name="Zhirakovskaya E."/>
        </authorList>
    </citation>
    <scope>NUCLEOTIDE SEQUENCE</scope>
</reference>
<accession>A0A3B0RHV9</accession>
<keyword evidence="2" id="KW-0479">Metal-binding</keyword>
<dbReference type="GO" id="GO:0046872">
    <property type="term" value="F:metal ion binding"/>
    <property type="evidence" value="ECO:0007669"/>
    <property type="project" value="UniProtKB-KW"/>
</dbReference>
<keyword evidence="4" id="KW-0456">Lyase</keyword>
<dbReference type="GO" id="GO:0016846">
    <property type="term" value="F:carbon-sulfur lyase activity"/>
    <property type="evidence" value="ECO:0007669"/>
    <property type="project" value="InterPro"/>
</dbReference>
<name>A0A3B0RHV9_9ZZZZ</name>
<dbReference type="EMBL" id="UOEE01000048">
    <property type="protein sequence ID" value="VAV87768.1"/>
    <property type="molecule type" value="Genomic_DNA"/>
</dbReference>
<sequence>MPQNEPITGGCACGEIRYQLAKKPLFVNCCHCSWCQRESGAAFAINAMIEAKYVTLLQGQPVPIATPSNSKKGQVFWRCPACQIALWSVYAGAGDKVNFIRVGSLDKPEQCPPDIHIYTSSKQSWVVLPKNIPAMPGYYDRNKQWPAASLRRLAIVNR</sequence>
<dbReference type="PANTHER" id="PTHR33337:SF33">
    <property type="entry name" value="CENP-V_GFA DOMAIN-CONTAINING PROTEIN"/>
    <property type="match status" value="1"/>
</dbReference>
<comment type="similarity">
    <text evidence="1">Belongs to the Gfa family.</text>
</comment>
<evidence type="ECO:0000256" key="2">
    <source>
        <dbReference type="ARBA" id="ARBA00022723"/>
    </source>
</evidence>
<dbReference type="InterPro" id="IPR006913">
    <property type="entry name" value="CENP-V/GFA"/>
</dbReference>
<organism evidence="6">
    <name type="scientific">hydrothermal vent metagenome</name>
    <dbReference type="NCBI Taxonomy" id="652676"/>
    <lineage>
        <taxon>unclassified sequences</taxon>
        <taxon>metagenomes</taxon>
        <taxon>ecological metagenomes</taxon>
    </lineage>
</organism>
<keyword evidence="3" id="KW-0862">Zinc</keyword>
<evidence type="ECO:0000256" key="3">
    <source>
        <dbReference type="ARBA" id="ARBA00022833"/>
    </source>
</evidence>
<dbReference type="PROSITE" id="PS51891">
    <property type="entry name" value="CENP_V_GFA"/>
    <property type="match status" value="1"/>
</dbReference>
<proteinExistence type="inferred from homology"/>
<evidence type="ECO:0000259" key="5">
    <source>
        <dbReference type="PROSITE" id="PS51891"/>
    </source>
</evidence>
<dbReference type="PANTHER" id="PTHR33337">
    <property type="entry name" value="GFA DOMAIN-CONTAINING PROTEIN"/>
    <property type="match status" value="1"/>
</dbReference>
<evidence type="ECO:0000256" key="4">
    <source>
        <dbReference type="ARBA" id="ARBA00023239"/>
    </source>
</evidence>
<evidence type="ECO:0000313" key="6">
    <source>
        <dbReference type="EMBL" id="VAV87768.1"/>
    </source>
</evidence>
<dbReference type="InterPro" id="IPR011057">
    <property type="entry name" value="Mss4-like_sf"/>
</dbReference>